<evidence type="ECO:0000313" key="2">
    <source>
        <dbReference type="Proteomes" id="UP000308600"/>
    </source>
</evidence>
<proteinExistence type="predicted"/>
<name>A0ACD3BEM1_9AGAR</name>
<dbReference type="EMBL" id="ML208260">
    <property type="protein sequence ID" value="TFK76391.1"/>
    <property type="molecule type" value="Genomic_DNA"/>
</dbReference>
<sequence>MSSSWFSSWLPPLPSLNFPFPSRLQGRFVSFILKKSLGHFLKPGQLDAHQIDAQIGSGYVQISDLELDDQAINALLSDLPIRLYDGSIASVTARIPLPNPLVASVGLALNALHLTFKVVPTSSRDGDELSQSISSLAESVVSVAESFVHDELGSPEDAELLQSLHYGVPPAPSNDFVPGGLDPFLATSDEPLSHADADPAGVSIFATLIERLLAKFEFDAVDTRITLIHPDNTSVTLSLNEVRYRTESKSQELSSSNGETRNLTLSGLRVSLCDLRAPPDPFSNGVQSPPGTPTISPKFAEQLTANPSSRPPSPSSSSSSLDDETQLAMSQSLAFLPPRPRSPSNSVASSMYQSALSVAQSMPQIPEQEEPTAKEDDNIPPLLEQSHRPSAPVMDSKDTEINGGAAEELFLSFGTTPIVIQLTTPSPGEQSSVEPRSTGVRDIERVQVNVSLGVIACTVRPWHIRALVQLADASTPPSKSRTKSKGKKTDKSAPGLKMGLSLKCSIRGLVVLLLPRMNLAESWLKQDANPLDGFFARPLTPPKISQGYFRLHLDGLILEALIPPADDSPRPSAKRSAPSSLTTFSVILHDLSFFLFRAVQDDETWAIPILITDPHLPAQYSSHHVPISFPIQPNYYPQLPVFDVLDWTHEQHRSLGTKLSAWRTRPKIKNSKNGPESPSDSTPQPNAVSVKVVQKAASSKSSDTGSSMNIDVKIAPIQLLVDLGSLLEDNVLRACAEEANLAGPSRADVGVGKASDTDFTDEEDLTPPTTPRAQMTRETEMERKRLERLVMKDLDLDVDYLSPKPGERRKSKLQKQQSAPSLSVVFSMVRIQVRTPSPARFSTRSGSFVLDLHEIKVLNGLPPTRPTARFAPNPQPPSGGVQLSVQLKRAVAAYALVGEKSASAFFSIGSLEDISEGLPDQFEGSPEPLQPHFKLHNSNSAKGEPLIVTLDLPSVHGHLSKPTVHGLQYWVDDLTQLMEAVNRTDKESIQTETADGSLIGSRFFTNSRTGSGSTISGSPKPKPNEIVMKTTVSEAFLRVVVPILESSSKDVHLFDVAVVDLDMLLEIAPETKDETVITLGIMDIAVQFANKQGVVPLLSLTAPRHVFLAQPPNGPHSESSSAQPLVKLRFTSAAIPGTTAKESRIRLSLWGFTCNVPAHLGWVKDLEEFAKNPPGTFESVIPTERSSISVRIINGSVRAFAPNYPGAIILYLGDLSFKTDVVGNAPDSTFSLSVPSLAIFAIDDVAHGPRDVDGRYGSPGMSFWRRLGYALLVELHNLDLRFASTQSPKRIEIIINKIGLRVHLCADSISAVAAFVNDLVAAHQPPPAERPPVRKPGPIMVSEPTGDVLTSSMLKEHKTSFEQVPEVGPTPDFLEDDLPTNLEYLDFGAAAGVRELEDEFDEDDAPAGLLAPQLVENTSSASQTTGETIKMFQKSIKVEEHYFERLIPEAIDGSSQRKDAALSVTVHNGDIALLLYDGYDWVKTRKAIEEEVKEMRRRLAKIRQLVASGQTQDPDLEEASAVLFNSVYIGLSQDLNILEPNALIAAIDEELKDDIETASQSSWQSLRQPSSSRPQPKSFRVHGRRLSRSKGPSIEICLSGLGAEFDQYQPDAPVVSRTSIIVHNLEILDHIPTSTWNKFLTPLRSDSHGNIRETGSNMVRIELLSVHPVPGHPSEEARLRVKILPIRLFVDQDAVDFLKKFFSFKDSSAQTAESTSDDGGIYFQLAEVFPVDLKLDYKPRRVDYRALKEGRTIELMNFFHFDAAEMTLRHITLAGITGWPRFFDLLNDLWTPDVKATQLVDVISGVAPIRSVVNVGSGVADLVLLPIAQYKKDGRIVRGVQKGTTAFIKSTAIEAVKLGARLATGTQVILEQAENVLGGQFNQVVTTETVQISAFDDDGDQITYSEPEGDDPPDRRSKYADQPIDVTEGVQVAVKGLRKNLNSAAQTILAVPMEVYERSGSEGAVRSVIRAVPIAVLKPMIGASEALSKTLLGLHNTLDPNLRHDNEAKYKHS</sequence>
<gene>
    <name evidence="1" type="ORF">BDN72DRAFT_785226</name>
</gene>
<dbReference type="Proteomes" id="UP000308600">
    <property type="component" value="Unassembled WGS sequence"/>
</dbReference>
<accession>A0ACD3BEM1</accession>
<protein>
    <submittedName>
        <fullName evidence="1">Uncharacterized protein</fullName>
    </submittedName>
</protein>
<organism evidence="1 2">
    <name type="scientific">Pluteus cervinus</name>
    <dbReference type="NCBI Taxonomy" id="181527"/>
    <lineage>
        <taxon>Eukaryota</taxon>
        <taxon>Fungi</taxon>
        <taxon>Dikarya</taxon>
        <taxon>Basidiomycota</taxon>
        <taxon>Agaricomycotina</taxon>
        <taxon>Agaricomycetes</taxon>
        <taxon>Agaricomycetidae</taxon>
        <taxon>Agaricales</taxon>
        <taxon>Pluteineae</taxon>
        <taxon>Pluteaceae</taxon>
        <taxon>Pluteus</taxon>
    </lineage>
</organism>
<evidence type="ECO:0000313" key="1">
    <source>
        <dbReference type="EMBL" id="TFK76391.1"/>
    </source>
</evidence>
<keyword evidence="2" id="KW-1185">Reference proteome</keyword>
<reference evidence="1 2" key="1">
    <citation type="journal article" date="2019" name="Nat. Ecol. Evol.">
        <title>Megaphylogeny resolves global patterns of mushroom evolution.</title>
        <authorList>
            <person name="Varga T."/>
            <person name="Krizsan K."/>
            <person name="Foldi C."/>
            <person name="Dima B."/>
            <person name="Sanchez-Garcia M."/>
            <person name="Sanchez-Ramirez S."/>
            <person name="Szollosi G.J."/>
            <person name="Szarkandi J.G."/>
            <person name="Papp V."/>
            <person name="Albert L."/>
            <person name="Andreopoulos W."/>
            <person name="Angelini C."/>
            <person name="Antonin V."/>
            <person name="Barry K.W."/>
            <person name="Bougher N.L."/>
            <person name="Buchanan P."/>
            <person name="Buyck B."/>
            <person name="Bense V."/>
            <person name="Catcheside P."/>
            <person name="Chovatia M."/>
            <person name="Cooper J."/>
            <person name="Damon W."/>
            <person name="Desjardin D."/>
            <person name="Finy P."/>
            <person name="Geml J."/>
            <person name="Haridas S."/>
            <person name="Hughes K."/>
            <person name="Justo A."/>
            <person name="Karasinski D."/>
            <person name="Kautmanova I."/>
            <person name="Kiss B."/>
            <person name="Kocsube S."/>
            <person name="Kotiranta H."/>
            <person name="LaButti K.M."/>
            <person name="Lechner B.E."/>
            <person name="Liimatainen K."/>
            <person name="Lipzen A."/>
            <person name="Lukacs Z."/>
            <person name="Mihaltcheva S."/>
            <person name="Morgado L.N."/>
            <person name="Niskanen T."/>
            <person name="Noordeloos M.E."/>
            <person name="Ohm R.A."/>
            <person name="Ortiz-Santana B."/>
            <person name="Ovrebo C."/>
            <person name="Racz N."/>
            <person name="Riley R."/>
            <person name="Savchenko A."/>
            <person name="Shiryaev A."/>
            <person name="Soop K."/>
            <person name="Spirin V."/>
            <person name="Szebenyi C."/>
            <person name="Tomsovsky M."/>
            <person name="Tulloss R.E."/>
            <person name="Uehling J."/>
            <person name="Grigoriev I.V."/>
            <person name="Vagvolgyi C."/>
            <person name="Papp T."/>
            <person name="Martin F.M."/>
            <person name="Miettinen O."/>
            <person name="Hibbett D.S."/>
            <person name="Nagy L.G."/>
        </authorList>
    </citation>
    <scope>NUCLEOTIDE SEQUENCE [LARGE SCALE GENOMIC DNA]</scope>
    <source>
        <strain evidence="1 2">NL-1719</strain>
    </source>
</reference>